<keyword evidence="3" id="KW-1185">Reference proteome</keyword>
<keyword evidence="1" id="KW-1133">Transmembrane helix</keyword>
<evidence type="ECO:0000256" key="1">
    <source>
        <dbReference type="SAM" id="Phobius"/>
    </source>
</evidence>
<dbReference type="OrthoDB" id="8021494at2"/>
<accession>A0A0H1RGL6</accession>
<dbReference type="EMBL" id="LCYG01000016">
    <property type="protein sequence ID" value="KLK93976.1"/>
    <property type="molecule type" value="Genomic_DNA"/>
</dbReference>
<reference evidence="2 3" key="1">
    <citation type="submission" date="2015-05" db="EMBL/GenBank/DDBJ databases">
        <title>Draft genome sequence of Microvirga vignae strain BR3299, a novel nitrogen fixing bacteria isolated from Brazil semi-aired region.</title>
        <authorList>
            <person name="Zilli J.E."/>
            <person name="Passos S.R."/>
            <person name="Leite J."/>
            <person name="Baldani J.I."/>
            <person name="Xavier G.R."/>
            <person name="Rumjaneck N.G."/>
            <person name="Simoes-Araujo J.L."/>
        </authorList>
    </citation>
    <scope>NUCLEOTIDE SEQUENCE [LARGE SCALE GENOMIC DNA]</scope>
    <source>
        <strain evidence="2 3">BR3299</strain>
    </source>
</reference>
<dbReference type="PATRIC" id="fig|1225564.3.peg.1622"/>
<comment type="caution">
    <text evidence="2">The sequence shown here is derived from an EMBL/GenBank/DDBJ whole genome shotgun (WGS) entry which is preliminary data.</text>
</comment>
<keyword evidence="1" id="KW-0812">Transmembrane</keyword>
<dbReference type="RefSeq" id="WP_047188019.1">
    <property type="nucleotide sequence ID" value="NZ_LCYG01000016.1"/>
</dbReference>
<name>A0A0H1RGL6_9HYPH</name>
<sequence>MESGFLLTWIGALLIIAGVLYGAAQALWRGQLSDAKPGGRTGAKASLEPRQSPKAFSFKTHWPAFALVLIGSILILTETAF</sequence>
<evidence type="ECO:0000313" key="3">
    <source>
        <dbReference type="Proteomes" id="UP000035489"/>
    </source>
</evidence>
<organism evidence="2 3">
    <name type="scientific">Microvirga vignae</name>
    <dbReference type="NCBI Taxonomy" id="1225564"/>
    <lineage>
        <taxon>Bacteria</taxon>
        <taxon>Pseudomonadati</taxon>
        <taxon>Pseudomonadota</taxon>
        <taxon>Alphaproteobacteria</taxon>
        <taxon>Hyphomicrobiales</taxon>
        <taxon>Methylobacteriaceae</taxon>
        <taxon>Microvirga</taxon>
    </lineage>
</organism>
<feature type="transmembrane region" description="Helical" evidence="1">
    <location>
        <begin position="6"/>
        <end position="28"/>
    </location>
</feature>
<proteinExistence type="predicted"/>
<feature type="transmembrane region" description="Helical" evidence="1">
    <location>
        <begin position="60"/>
        <end position="77"/>
    </location>
</feature>
<evidence type="ECO:0000313" key="2">
    <source>
        <dbReference type="EMBL" id="KLK93976.1"/>
    </source>
</evidence>
<keyword evidence="1" id="KW-0472">Membrane</keyword>
<protein>
    <submittedName>
        <fullName evidence="2">Uncharacterized protein</fullName>
    </submittedName>
</protein>
<dbReference type="Proteomes" id="UP000035489">
    <property type="component" value="Unassembled WGS sequence"/>
</dbReference>
<dbReference type="STRING" id="1225564.AA309_05765"/>
<dbReference type="AlphaFoldDB" id="A0A0H1RGL6"/>
<gene>
    <name evidence="2" type="ORF">AA309_05765</name>
</gene>